<reference evidence="2 3" key="1">
    <citation type="submission" date="2017-06" db="EMBL/GenBank/DDBJ databases">
        <authorList>
            <person name="Kim H.J."/>
            <person name="Triplett B.A."/>
        </authorList>
    </citation>
    <scope>NUCLEOTIDE SEQUENCE [LARGE SCALE GENOMIC DNA]</scope>
    <source>
        <strain evidence="2 3">DSM 25597</strain>
    </source>
</reference>
<accession>A0A238YUT9</accession>
<name>A0A238YUT9_9FLAO</name>
<feature type="transmembrane region" description="Helical" evidence="1">
    <location>
        <begin position="226"/>
        <end position="246"/>
    </location>
</feature>
<proteinExistence type="predicted"/>
<gene>
    <name evidence="2" type="ORF">SAMN06265376_102351</name>
</gene>
<dbReference type="EMBL" id="FZNY01000002">
    <property type="protein sequence ID" value="SNR74404.1"/>
    <property type="molecule type" value="Genomic_DNA"/>
</dbReference>
<evidence type="ECO:0000313" key="3">
    <source>
        <dbReference type="Proteomes" id="UP000198379"/>
    </source>
</evidence>
<keyword evidence="1" id="KW-0812">Transmembrane</keyword>
<organism evidence="2 3">
    <name type="scientific">Dokdonia pacifica</name>
    <dbReference type="NCBI Taxonomy" id="1627892"/>
    <lineage>
        <taxon>Bacteria</taxon>
        <taxon>Pseudomonadati</taxon>
        <taxon>Bacteroidota</taxon>
        <taxon>Flavobacteriia</taxon>
        <taxon>Flavobacteriales</taxon>
        <taxon>Flavobacteriaceae</taxon>
        <taxon>Dokdonia</taxon>
    </lineage>
</organism>
<dbReference type="Proteomes" id="UP000198379">
    <property type="component" value="Unassembled WGS sequence"/>
</dbReference>
<evidence type="ECO:0000256" key="1">
    <source>
        <dbReference type="SAM" id="Phobius"/>
    </source>
</evidence>
<dbReference type="OrthoDB" id="9938544at2"/>
<protein>
    <submittedName>
        <fullName evidence="2">Uncharacterized protein</fullName>
    </submittedName>
</protein>
<sequence length="261" mass="30915">MYKSIDYKFTISLMFNTLFLIFFLYLIIKVITVDNDEFKNITLFPQGKVNDTSLLLNLSNYDTLALDNFPFKVYLEKANLQESKDLNHDLINLQEITKNDFLSNNVFIKALTSELYPKIWSTNLDTINQIANWVDKLDFKDNSVKESIEIYWYNQITNHLSAEAKKQPNSKYGFKYRYLAQRCIQKKYFPNTGNSTFEKVLLNIIDQRWLYMLKRFWYSTPWICKIFILLIAASLSLLSFFGIKYLKSHNLKSLLKIKSND</sequence>
<evidence type="ECO:0000313" key="2">
    <source>
        <dbReference type="EMBL" id="SNR74404.1"/>
    </source>
</evidence>
<keyword evidence="1" id="KW-1133">Transmembrane helix</keyword>
<keyword evidence="1" id="KW-0472">Membrane</keyword>
<dbReference type="AlphaFoldDB" id="A0A238YUT9"/>
<feature type="transmembrane region" description="Helical" evidence="1">
    <location>
        <begin position="7"/>
        <end position="28"/>
    </location>
</feature>
<keyword evidence="3" id="KW-1185">Reference proteome</keyword>